<dbReference type="InterPro" id="IPR036179">
    <property type="entry name" value="Ig-like_dom_sf"/>
</dbReference>
<dbReference type="Proteomes" id="UP000677803">
    <property type="component" value="Unassembled WGS sequence"/>
</dbReference>
<feature type="domain" description="Ig-like" evidence="11">
    <location>
        <begin position="986"/>
        <end position="1106"/>
    </location>
</feature>
<dbReference type="Gene3D" id="2.60.40.10">
    <property type="entry name" value="Immunoglobulins"/>
    <property type="match status" value="8"/>
</dbReference>
<proteinExistence type="predicted"/>
<feature type="domain" description="Ig-like" evidence="11">
    <location>
        <begin position="349"/>
        <end position="440"/>
    </location>
</feature>
<keyword evidence="13" id="KW-1185">Reference proteome</keyword>
<dbReference type="InterPro" id="IPR003599">
    <property type="entry name" value="Ig_sub"/>
</dbReference>
<dbReference type="AlphaFoldDB" id="A0A8S4B6E2"/>
<dbReference type="InterPro" id="IPR007110">
    <property type="entry name" value="Ig-like_dom"/>
</dbReference>
<dbReference type="PANTHER" id="PTHR46841">
    <property type="entry name" value="OX-2 MEMBRANE GLYCOPROTEIN"/>
    <property type="match status" value="1"/>
</dbReference>
<dbReference type="Pfam" id="PF08205">
    <property type="entry name" value="C2-set_2"/>
    <property type="match status" value="1"/>
</dbReference>
<evidence type="ECO:0000256" key="2">
    <source>
        <dbReference type="ARBA" id="ARBA00022692"/>
    </source>
</evidence>
<evidence type="ECO:0000259" key="11">
    <source>
        <dbReference type="PROSITE" id="PS50835"/>
    </source>
</evidence>
<dbReference type="EMBL" id="CAJRST010015557">
    <property type="protein sequence ID" value="CAG5933209.1"/>
    <property type="molecule type" value="Genomic_DNA"/>
</dbReference>
<evidence type="ECO:0000256" key="10">
    <source>
        <dbReference type="SAM" id="Phobius"/>
    </source>
</evidence>
<dbReference type="SUPFAM" id="SSF48726">
    <property type="entry name" value="Immunoglobulin"/>
    <property type="match status" value="6"/>
</dbReference>
<feature type="domain" description="Ig-like" evidence="11">
    <location>
        <begin position="1113"/>
        <end position="1199"/>
    </location>
</feature>
<dbReference type="SMART" id="SM00408">
    <property type="entry name" value="IGc2"/>
    <property type="match status" value="3"/>
</dbReference>
<reference evidence="12" key="1">
    <citation type="submission" date="2021-05" db="EMBL/GenBank/DDBJ databases">
        <authorList>
            <person name="Tigano A."/>
        </authorList>
    </citation>
    <scope>NUCLEOTIDE SEQUENCE</scope>
</reference>
<dbReference type="PANTHER" id="PTHR46841:SF4">
    <property type="entry name" value="SC:D189"/>
    <property type="match status" value="1"/>
</dbReference>
<feature type="domain" description="Ig-like" evidence="11">
    <location>
        <begin position="646"/>
        <end position="742"/>
    </location>
</feature>
<evidence type="ECO:0000256" key="8">
    <source>
        <dbReference type="ARBA" id="ARBA00023319"/>
    </source>
</evidence>
<dbReference type="OrthoDB" id="8749387at2759"/>
<protein>
    <submittedName>
        <fullName evidence="12">(Atlantic silverside) hypothetical protein</fullName>
    </submittedName>
</protein>
<evidence type="ECO:0000256" key="7">
    <source>
        <dbReference type="ARBA" id="ARBA00023180"/>
    </source>
</evidence>
<sequence length="1238" mass="134412">MDWRTVQGLPCLSPVDHWDRLQFPPRPHEGISAVRAAVLTQATVLAAVDGEAHLSCRLKEAKEVDQVTWQKVLLHEDQNLASYNKYRGQTVNPGFTDRIRFKDAELLRNSIVLRNVTREDEGCYLCLFNAFPDFALKGETCLQVYELHQPVLQIRPSNSSEGPVVWCSATGRPAPTVNLTVAGPNLSLSHHSSARVHNANGTVTVSRTAVLPAVASAGGARVGCAARVLSGPQTQAFVLVPEPRPTPADESGPSDRGIRWPIFPSAILCVCICTAAIIPRLRKIIQKREPHLDLGMNDNPENAREETLSVTQAATPWKKKKVKRAFPVMAARSILRSLCLWGILSKGLPAVVQTQSTVVAAVGERACLRCRLSEPKEVLQVTWQKLHPGGEKNLATWSKFFSSRVNADLKDKMDFQCSGLRNLSVVIRRVAEQDEGCYRCLFNTFSEGALIGRTCLRLYELHEPVLQIRPSNSSEGPVVWCSATGRPAPTVNLTVAGPNLSLSHHSSARVHNANGTVTVSRTAVLSAAPPPRRSARVLSGPQTQAFVLVPEPRPTPADESGPWDRGISSTWIIVAVVLVALACCVAVAFIVLRQKMKSRNGDLEQTKTPQKPTPDPHNIRTPLIKQEAEIRQRPSAVKSPGNKRTPESRHTALVQTQQTVAAAAGGEAHLSCTLPEHTNVLQVTWQKILPDAKTNVASHNKDFGQTVNLGFEDKIGFKKAELQENSIVVKNVTGQDEGCYDCVFTTYPDGYLTGTTCLQLYELHEPVLQIRPSNSSEGPVVWCSATGRPAPAVNLTVAGPNLSLSHHSSARVHNANGTVTVSRTAVLPAVASAGGARVGCAARVLSGPQTQAFVLVPELRPTPADAAGVRVGCRDGCSDQRQLHKSPDSWRGDVWAPASLTAEAGRPLLLGCNITTAAGDTIRQVRWLDKHSKLLLAYEQTVPVHISHREPSVQLTASHSDASYITIQRVTPDDGGCYHCIFDVFPRGRQEGSTCINVTGKVHLEGNRTAVSGRPVTLSCWYSLPERVRQVLWRKTAEQGDTTTVAFFSKLSHHTEEQYKGRVSLSWTLGDTQLTIQQVHTEDEACYTCEFHTYPDGTRSATACLSVYVLPKPEVSHVTTSPGVTEANCTARSRPAAELTWSVGADNRTLGPPISSTFEEGDGTTMVTSTLLFQSALLSDLTVKCIVHHQGLEKPLTLSLNTSMPPAMIILISVCGVAAVLLLCLCVCLCKCFICTDD</sequence>
<feature type="domain" description="Ig-like" evidence="11">
    <location>
        <begin position="887"/>
        <end position="980"/>
    </location>
</feature>
<dbReference type="SMART" id="SM00409">
    <property type="entry name" value="IG"/>
    <property type="match status" value="5"/>
</dbReference>
<feature type="domain" description="Ig-like" evidence="11">
    <location>
        <begin position="27"/>
        <end position="126"/>
    </location>
</feature>
<comment type="caution">
    <text evidence="12">The sequence shown here is derived from an EMBL/GenBank/DDBJ whole genome shotgun (WGS) entry which is preliminary data.</text>
</comment>
<evidence type="ECO:0000256" key="9">
    <source>
        <dbReference type="SAM" id="MobiDB-lite"/>
    </source>
</evidence>
<keyword evidence="8" id="KW-0393">Immunoglobulin domain</keyword>
<accession>A0A8S4B6E2</accession>
<dbReference type="InterPro" id="IPR047164">
    <property type="entry name" value="OX2G-like"/>
</dbReference>
<evidence type="ECO:0000313" key="13">
    <source>
        <dbReference type="Proteomes" id="UP000677803"/>
    </source>
</evidence>
<evidence type="ECO:0000256" key="4">
    <source>
        <dbReference type="ARBA" id="ARBA00022989"/>
    </source>
</evidence>
<organism evidence="12 13">
    <name type="scientific">Menidia menidia</name>
    <name type="common">Atlantic silverside</name>
    <dbReference type="NCBI Taxonomy" id="238744"/>
    <lineage>
        <taxon>Eukaryota</taxon>
        <taxon>Metazoa</taxon>
        <taxon>Chordata</taxon>
        <taxon>Craniata</taxon>
        <taxon>Vertebrata</taxon>
        <taxon>Euteleostomi</taxon>
        <taxon>Actinopterygii</taxon>
        <taxon>Neopterygii</taxon>
        <taxon>Teleostei</taxon>
        <taxon>Neoteleostei</taxon>
        <taxon>Acanthomorphata</taxon>
        <taxon>Ovalentaria</taxon>
        <taxon>Atherinomorphae</taxon>
        <taxon>Atheriniformes</taxon>
        <taxon>Atherinopsidae</taxon>
        <taxon>Menidiinae</taxon>
        <taxon>Menidia</taxon>
    </lineage>
</organism>
<feature type="transmembrane region" description="Helical" evidence="10">
    <location>
        <begin position="260"/>
        <end position="278"/>
    </location>
</feature>
<dbReference type="InterPro" id="IPR013106">
    <property type="entry name" value="Ig_V-set"/>
</dbReference>
<feature type="transmembrane region" description="Helical" evidence="10">
    <location>
        <begin position="571"/>
        <end position="592"/>
    </location>
</feature>
<dbReference type="InterPro" id="IPR003598">
    <property type="entry name" value="Ig_sub2"/>
</dbReference>
<evidence type="ECO:0000256" key="5">
    <source>
        <dbReference type="ARBA" id="ARBA00023136"/>
    </source>
</evidence>
<dbReference type="SMART" id="SM00406">
    <property type="entry name" value="IGv"/>
    <property type="match status" value="4"/>
</dbReference>
<keyword evidence="2 10" id="KW-0812">Transmembrane</keyword>
<dbReference type="GO" id="GO:0016020">
    <property type="term" value="C:membrane"/>
    <property type="evidence" value="ECO:0007669"/>
    <property type="project" value="UniProtKB-SubCell"/>
</dbReference>
<feature type="region of interest" description="Disordered" evidence="9">
    <location>
        <begin position="600"/>
        <end position="648"/>
    </location>
</feature>
<gene>
    <name evidence="12" type="ORF">MMEN_LOCUS13460</name>
</gene>
<keyword evidence="5 10" id="KW-0472">Membrane</keyword>
<dbReference type="PROSITE" id="PS50835">
    <property type="entry name" value="IG_LIKE"/>
    <property type="match status" value="6"/>
</dbReference>
<keyword evidence="3" id="KW-0732">Signal</keyword>
<evidence type="ECO:0000256" key="6">
    <source>
        <dbReference type="ARBA" id="ARBA00023157"/>
    </source>
</evidence>
<dbReference type="InterPro" id="IPR013783">
    <property type="entry name" value="Ig-like_fold"/>
</dbReference>
<name>A0A8S4B6E2_9TELE</name>
<dbReference type="GO" id="GO:0098632">
    <property type="term" value="F:cell-cell adhesion mediator activity"/>
    <property type="evidence" value="ECO:0007669"/>
    <property type="project" value="InterPro"/>
</dbReference>
<comment type="subcellular location">
    <subcellularLocation>
        <location evidence="1">Membrane</location>
        <topology evidence="1">Single-pass membrane protein</topology>
    </subcellularLocation>
</comment>
<dbReference type="Pfam" id="PF07686">
    <property type="entry name" value="V-set"/>
    <property type="match status" value="5"/>
</dbReference>
<keyword evidence="7" id="KW-0325">Glycoprotein</keyword>
<keyword evidence="4 10" id="KW-1133">Transmembrane helix</keyword>
<keyword evidence="6" id="KW-1015">Disulfide bond</keyword>
<feature type="transmembrane region" description="Helical" evidence="10">
    <location>
        <begin position="1207"/>
        <end position="1234"/>
    </location>
</feature>
<dbReference type="InterPro" id="IPR013162">
    <property type="entry name" value="CD80_C2-set"/>
</dbReference>
<evidence type="ECO:0000256" key="3">
    <source>
        <dbReference type="ARBA" id="ARBA00022729"/>
    </source>
</evidence>
<evidence type="ECO:0000313" key="12">
    <source>
        <dbReference type="EMBL" id="CAG5933209.1"/>
    </source>
</evidence>
<evidence type="ECO:0000256" key="1">
    <source>
        <dbReference type="ARBA" id="ARBA00004167"/>
    </source>
</evidence>